<dbReference type="AlphaFoldDB" id="A0A2P2R0R9"/>
<dbReference type="EMBL" id="GGEC01092313">
    <property type="protein sequence ID" value="MBX72797.1"/>
    <property type="molecule type" value="Transcribed_RNA"/>
</dbReference>
<name>A0A2P2R0R9_RHIMU</name>
<evidence type="ECO:0000256" key="1">
    <source>
        <dbReference type="SAM" id="Phobius"/>
    </source>
</evidence>
<keyword evidence="1" id="KW-1133">Transmembrane helix</keyword>
<evidence type="ECO:0000313" key="2">
    <source>
        <dbReference type="EMBL" id="MBX72797.1"/>
    </source>
</evidence>
<proteinExistence type="predicted"/>
<accession>A0A2P2R0R9</accession>
<keyword evidence="1" id="KW-0812">Transmembrane</keyword>
<sequence length="67" mass="7550">MEIETEERRWVHTKLSNVSLKSSNLSPKALKISDEAMIDVLHKALLGFLMAFITASITFSLCQSHKC</sequence>
<keyword evidence="1" id="KW-0472">Membrane</keyword>
<feature type="transmembrane region" description="Helical" evidence="1">
    <location>
        <begin position="44"/>
        <end position="62"/>
    </location>
</feature>
<protein>
    <submittedName>
        <fullName evidence="2">Uncharacterized protein</fullName>
    </submittedName>
</protein>
<organism evidence="2">
    <name type="scientific">Rhizophora mucronata</name>
    <name type="common">Asiatic mangrove</name>
    <dbReference type="NCBI Taxonomy" id="61149"/>
    <lineage>
        <taxon>Eukaryota</taxon>
        <taxon>Viridiplantae</taxon>
        <taxon>Streptophyta</taxon>
        <taxon>Embryophyta</taxon>
        <taxon>Tracheophyta</taxon>
        <taxon>Spermatophyta</taxon>
        <taxon>Magnoliopsida</taxon>
        <taxon>eudicotyledons</taxon>
        <taxon>Gunneridae</taxon>
        <taxon>Pentapetalae</taxon>
        <taxon>rosids</taxon>
        <taxon>fabids</taxon>
        <taxon>Malpighiales</taxon>
        <taxon>Rhizophoraceae</taxon>
        <taxon>Rhizophora</taxon>
    </lineage>
</organism>
<reference evidence="2" key="1">
    <citation type="submission" date="2018-02" db="EMBL/GenBank/DDBJ databases">
        <title>Rhizophora mucronata_Transcriptome.</title>
        <authorList>
            <person name="Meera S.P."/>
            <person name="Sreeshan A."/>
            <person name="Augustine A."/>
        </authorList>
    </citation>
    <scope>NUCLEOTIDE SEQUENCE</scope>
    <source>
        <tissue evidence="2">Leaf</tissue>
    </source>
</reference>